<dbReference type="InterPro" id="IPR014001">
    <property type="entry name" value="Helicase_ATP-bd"/>
</dbReference>
<evidence type="ECO:0000313" key="11">
    <source>
        <dbReference type="EMBL" id="RMY90719.1"/>
    </source>
</evidence>
<comment type="caution">
    <text evidence="11">The sequence shown here is derived from an EMBL/GenBank/DDBJ whole genome shotgun (WGS) entry which is preliminary data.</text>
</comment>
<keyword evidence="3" id="KW-0547">Nucleotide-binding</keyword>
<dbReference type="Pfam" id="PF04408">
    <property type="entry name" value="WHD_HA2"/>
    <property type="match status" value="1"/>
</dbReference>
<dbReference type="InterPro" id="IPR011545">
    <property type="entry name" value="DEAD/DEAH_box_helicase_dom"/>
</dbReference>
<dbReference type="InterPro" id="IPR002464">
    <property type="entry name" value="DNA/RNA_helicase_DEAH_CS"/>
</dbReference>
<keyword evidence="6" id="KW-0067">ATP-binding</keyword>
<feature type="compositionally biased region" description="Basic and acidic residues" evidence="8">
    <location>
        <begin position="177"/>
        <end position="187"/>
    </location>
</feature>
<dbReference type="Proteomes" id="UP000268823">
    <property type="component" value="Unassembled WGS sequence"/>
</dbReference>
<evidence type="ECO:0000259" key="10">
    <source>
        <dbReference type="PROSITE" id="PS51194"/>
    </source>
</evidence>
<evidence type="ECO:0000256" key="8">
    <source>
        <dbReference type="SAM" id="MobiDB-lite"/>
    </source>
</evidence>
<keyword evidence="5" id="KW-0347">Helicase</keyword>
<dbReference type="EC" id="3.6.4.13" evidence="2"/>
<evidence type="ECO:0000256" key="3">
    <source>
        <dbReference type="ARBA" id="ARBA00022741"/>
    </source>
</evidence>
<feature type="compositionally biased region" description="Acidic residues" evidence="8">
    <location>
        <begin position="685"/>
        <end position="697"/>
    </location>
</feature>
<dbReference type="OrthoDB" id="10253254at2759"/>
<dbReference type="InterPro" id="IPR027417">
    <property type="entry name" value="P-loop_NTPase"/>
</dbReference>
<dbReference type="CDD" id="cd18791">
    <property type="entry name" value="SF2_C_RHA"/>
    <property type="match status" value="1"/>
</dbReference>
<dbReference type="InterPro" id="IPR011709">
    <property type="entry name" value="DEAD-box_helicase_OB_fold"/>
</dbReference>
<sequence length="1440" mass="158206">MPKFVPRDRKQRRLPKQEQNGTDTNSEELVAETKSERDARRAKLAADLRDQQPQSKISSKKRKRLDKYVDSKLKKEENLELLKKLAAHKVDTSLLQSSKKLGRAGETKRERFSRALQEQAAGIGDHDDVLLEQRPEALQDASSDEDEDNAAEEATEAAPIAPAPEKPALGFGGGLKRPLDVGEDGRPVIKKRKRRKKERPSFPQPDYDDQASSDDGVGEEDDRAAAGDRSEDEWGGFSDSGEAQEDVASNESGSEISDDGEELSDEESDDDSEGDDQEEEDDDDDDSESLPSVASDRKERVSAFKQWADSQRNTALDFTPSAPLATSAQIDEKVKANFRPREPSPDPMLVASTTQANGERTSRPAAAITIPRDEDIQEARMQLPVVQEEQKIMEAVHSNPIIIVCGATGSGKTTQVPQMMFESGYGSHVGEQTTNEAAGMQSKGMIGVTQPRRVAAVSVAERVATELGGSYKGRVAHQVRYDTNVNRDTAIKFMTDGILLREISQDFILSKYSSIVLDEAHERSVNTDILIGMLSRIVRLRSELAREQPEKYYPLKLVIMSATLRVSDFAENPRLFRDGAPPIVQAEGRQFPVEVHWSRKTQRDFVSEAVSKVARGHRKLPPGSMLVFLTSQNEIQVTAKRLKEKLGGANNATYGFGKAKEEAKHRPLEADDFDDDDGRRNNDYLEGEEDADSDSEPEITGLDSEADDAEFNIAEEESHFGPRDRGVLKPHILPLYAALPSAQQLKVFQPPPPGHRLIVLATNVAETSLTIPGVRYVFDSGRAKEKRYDLSTGVQTFEIDWISKASASQRAGRAGRTGPGHVYRLYSSAVYEQFFAEHTVPEILRTPLESTVLQLKAMDIDNVVNFPFPTSPDTNQLAQAERLLKNLGAISERDGTITERGIEMMGYPVSPRFAKMLILAKMNGILDLAVAVVAGLAVGDLFIQEAQAANEDAIGDDDDSTDDDDSDAETRREKRQMQTAAQTAARKRHQAFTSAQAKLARRDDKSDVAKLLTAIAVHAEKSGKDQPMSAASTFCEEFFLREKGMSEVQQLRRQLQNIVSARQAPAAAPGASNFQDVLPKPTDKDLARLNQIVAAGFLDQIAIRSDLLPSASETVSAFGRKPRRAVEVPYQTLLPSAEVDKSLAPHEQELQRSVFIHPSSVLAKLTVSEMPRYIVYSHLSRAAPSATIAASKVPRTRMHPLTAIEEGKVLANLAEGTPLLEFGKPLGRIEELGGSTRRQCLVSVALKAPTGIASWPLTAWKVVQRRGRRDWEVEKIVASQLRNPAGLLPLPIKPSQQPVRHTHHPRHAITIPSLLRMLNRMPHHAPFLIELKDENPSKLRLVLALELLLRRGLVNATADDEVLDAVHGIAARVVSALVHAARPVAVPGLPGSLPFHDQALIAVASGDWVAIAVSHHALREDRELHVADQGHAAPGYGGGP</sequence>
<dbReference type="Pfam" id="PF07717">
    <property type="entry name" value="OB_NTP_bind"/>
    <property type="match status" value="1"/>
</dbReference>
<dbReference type="SMART" id="SM00490">
    <property type="entry name" value="HELICc"/>
    <property type="match status" value="1"/>
</dbReference>
<dbReference type="Gene3D" id="3.40.50.300">
    <property type="entry name" value="P-loop containing nucleotide triphosphate hydrolases"/>
    <property type="match status" value="2"/>
</dbReference>
<protein>
    <recommendedName>
        <fullName evidence="2">RNA helicase</fullName>
        <ecNumber evidence="2">3.6.4.13</ecNumber>
    </recommendedName>
</protein>
<feature type="compositionally biased region" description="Basic residues" evidence="8">
    <location>
        <begin position="188"/>
        <end position="198"/>
    </location>
</feature>
<organism evidence="11 12">
    <name type="scientific">Hortaea werneckii</name>
    <name type="common">Black yeast</name>
    <name type="synonym">Cladosporium werneckii</name>
    <dbReference type="NCBI Taxonomy" id="91943"/>
    <lineage>
        <taxon>Eukaryota</taxon>
        <taxon>Fungi</taxon>
        <taxon>Dikarya</taxon>
        <taxon>Ascomycota</taxon>
        <taxon>Pezizomycotina</taxon>
        <taxon>Dothideomycetes</taxon>
        <taxon>Dothideomycetidae</taxon>
        <taxon>Mycosphaerellales</taxon>
        <taxon>Teratosphaeriaceae</taxon>
        <taxon>Hortaea</taxon>
    </lineage>
</organism>
<name>A0A3M7FPC8_HORWE</name>
<keyword evidence="4" id="KW-0378">Hydrolase</keyword>
<feature type="region of interest" description="Disordered" evidence="8">
    <location>
        <begin position="1"/>
        <end position="70"/>
    </location>
</feature>
<feature type="region of interest" description="Disordered" evidence="8">
    <location>
        <begin position="952"/>
        <end position="999"/>
    </location>
</feature>
<dbReference type="VEuPathDB" id="FungiDB:BTJ68_10173"/>
<dbReference type="GO" id="GO:0003723">
    <property type="term" value="F:RNA binding"/>
    <property type="evidence" value="ECO:0007669"/>
    <property type="project" value="TreeGrafter"/>
</dbReference>
<feature type="compositionally biased region" description="Basic and acidic residues" evidence="8">
    <location>
        <begin position="658"/>
        <end position="669"/>
    </location>
</feature>
<feature type="compositionally biased region" description="Acidic residues" evidence="8">
    <location>
        <begin position="953"/>
        <end position="967"/>
    </location>
</feature>
<evidence type="ECO:0000256" key="5">
    <source>
        <dbReference type="ARBA" id="ARBA00022806"/>
    </source>
</evidence>
<dbReference type="InterPro" id="IPR048333">
    <property type="entry name" value="HA2_WH"/>
</dbReference>
<evidence type="ECO:0000313" key="12">
    <source>
        <dbReference type="Proteomes" id="UP000268823"/>
    </source>
</evidence>
<evidence type="ECO:0000256" key="7">
    <source>
        <dbReference type="ARBA" id="ARBA00047984"/>
    </source>
</evidence>
<proteinExistence type="inferred from homology"/>
<dbReference type="PROSITE" id="PS51194">
    <property type="entry name" value="HELICASE_CTER"/>
    <property type="match status" value="1"/>
</dbReference>
<evidence type="ECO:0000259" key="9">
    <source>
        <dbReference type="PROSITE" id="PS51192"/>
    </source>
</evidence>
<dbReference type="InterPro" id="IPR001650">
    <property type="entry name" value="Helicase_C-like"/>
</dbReference>
<feature type="domain" description="Helicase ATP-binding" evidence="9">
    <location>
        <begin position="393"/>
        <end position="582"/>
    </location>
</feature>
<feature type="compositionally biased region" description="Basic and acidic residues" evidence="8">
    <location>
        <begin position="31"/>
        <end position="50"/>
    </location>
</feature>
<dbReference type="Pfam" id="PF00270">
    <property type="entry name" value="DEAD"/>
    <property type="match status" value="1"/>
</dbReference>
<feature type="domain" description="Helicase C-terminal" evidence="10">
    <location>
        <begin position="677"/>
        <end position="859"/>
    </location>
</feature>
<evidence type="ECO:0000256" key="6">
    <source>
        <dbReference type="ARBA" id="ARBA00022840"/>
    </source>
</evidence>
<dbReference type="GO" id="GO:0000462">
    <property type="term" value="P:maturation of SSU-rRNA from tricistronic rRNA transcript (SSU-rRNA, 5.8S rRNA, LSU-rRNA)"/>
    <property type="evidence" value="ECO:0007669"/>
    <property type="project" value="TreeGrafter"/>
</dbReference>
<reference evidence="11 12" key="1">
    <citation type="journal article" date="2018" name="BMC Genomics">
        <title>Genomic evidence for intraspecific hybridization in a clonal and extremely halotolerant yeast.</title>
        <authorList>
            <person name="Gostincar C."/>
            <person name="Stajich J.E."/>
            <person name="Zupancic J."/>
            <person name="Zalar P."/>
            <person name="Gunde-Cimerman N."/>
        </authorList>
    </citation>
    <scope>NUCLEOTIDE SEQUENCE [LARGE SCALE GENOMIC DNA]</scope>
    <source>
        <strain evidence="11 12">EXF-2788</strain>
    </source>
</reference>
<feature type="region of interest" description="Disordered" evidence="8">
    <location>
        <begin position="93"/>
        <end position="303"/>
    </location>
</feature>
<dbReference type="InterPro" id="IPR007502">
    <property type="entry name" value="Helicase-assoc_dom"/>
</dbReference>
<feature type="compositionally biased region" description="Acidic residues" evidence="8">
    <location>
        <begin position="256"/>
        <end position="288"/>
    </location>
</feature>
<dbReference type="GO" id="GO:0016787">
    <property type="term" value="F:hydrolase activity"/>
    <property type="evidence" value="ECO:0007669"/>
    <property type="project" value="UniProtKB-KW"/>
</dbReference>
<feature type="compositionally biased region" description="Basic and acidic residues" evidence="8">
    <location>
        <begin position="103"/>
        <end position="113"/>
    </location>
</feature>
<dbReference type="GO" id="GO:0003724">
    <property type="term" value="F:RNA helicase activity"/>
    <property type="evidence" value="ECO:0007669"/>
    <property type="project" value="UniProtKB-EC"/>
</dbReference>
<evidence type="ECO:0000256" key="4">
    <source>
        <dbReference type="ARBA" id="ARBA00022801"/>
    </source>
</evidence>
<dbReference type="Gene3D" id="1.20.120.1080">
    <property type="match status" value="1"/>
</dbReference>
<dbReference type="PROSITE" id="PS00690">
    <property type="entry name" value="DEAH_ATP_HELICASE"/>
    <property type="match status" value="1"/>
</dbReference>
<gene>
    <name evidence="11" type="ORF">D0861_03524</name>
</gene>
<dbReference type="EMBL" id="QWIR01000049">
    <property type="protein sequence ID" value="RMY90719.1"/>
    <property type="molecule type" value="Genomic_DNA"/>
</dbReference>
<comment type="similarity">
    <text evidence="1">Belongs to the DEAD box helicase family. DEAH subfamily.</text>
</comment>
<evidence type="ECO:0000256" key="1">
    <source>
        <dbReference type="ARBA" id="ARBA00008792"/>
    </source>
</evidence>
<dbReference type="CDD" id="cd17982">
    <property type="entry name" value="DEXHc_DHX37"/>
    <property type="match status" value="1"/>
</dbReference>
<dbReference type="SMART" id="SM00487">
    <property type="entry name" value="DEXDc"/>
    <property type="match status" value="1"/>
</dbReference>
<dbReference type="FunFam" id="3.40.50.300:FF:000637">
    <property type="entry name" value="ATP-dependent RNA helicase DHX37/DHR1"/>
    <property type="match status" value="1"/>
</dbReference>
<feature type="compositionally biased region" description="Basic and acidic residues" evidence="8">
    <location>
        <begin position="124"/>
        <end position="137"/>
    </location>
</feature>
<dbReference type="GO" id="GO:0005730">
    <property type="term" value="C:nucleolus"/>
    <property type="evidence" value="ECO:0007669"/>
    <property type="project" value="TreeGrafter"/>
</dbReference>
<dbReference type="Pfam" id="PF00271">
    <property type="entry name" value="Helicase_C"/>
    <property type="match status" value="1"/>
</dbReference>
<dbReference type="SUPFAM" id="SSF52540">
    <property type="entry name" value="P-loop containing nucleoside triphosphate hydrolases"/>
    <property type="match status" value="1"/>
</dbReference>
<feature type="compositionally biased region" description="Acidic residues" evidence="8">
    <location>
        <begin position="206"/>
        <end position="222"/>
    </location>
</feature>
<evidence type="ECO:0000256" key="2">
    <source>
        <dbReference type="ARBA" id="ARBA00012552"/>
    </source>
</evidence>
<dbReference type="Pfam" id="PF21010">
    <property type="entry name" value="HA2_C"/>
    <property type="match status" value="1"/>
</dbReference>
<dbReference type="GO" id="GO:0005524">
    <property type="term" value="F:ATP binding"/>
    <property type="evidence" value="ECO:0007669"/>
    <property type="project" value="UniProtKB-KW"/>
</dbReference>
<feature type="compositionally biased region" description="Acidic residues" evidence="8">
    <location>
        <begin position="142"/>
        <end position="155"/>
    </location>
</feature>
<dbReference type="PANTHER" id="PTHR18934">
    <property type="entry name" value="ATP-DEPENDENT RNA HELICASE"/>
    <property type="match status" value="1"/>
</dbReference>
<comment type="catalytic activity">
    <reaction evidence="7">
        <text>ATP + H2O = ADP + phosphate + H(+)</text>
        <dbReference type="Rhea" id="RHEA:13065"/>
        <dbReference type="ChEBI" id="CHEBI:15377"/>
        <dbReference type="ChEBI" id="CHEBI:15378"/>
        <dbReference type="ChEBI" id="CHEBI:30616"/>
        <dbReference type="ChEBI" id="CHEBI:43474"/>
        <dbReference type="ChEBI" id="CHEBI:456216"/>
        <dbReference type="EC" id="3.6.4.13"/>
    </reaction>
</comment>
<feature type="region of interest" description="Disordered" evidence="8">
    <location>
        <begin position="651"/>
        <end position="701"/>
    </location>
</feature>
<dbReference type="GO" id="GO:1990904">
    <property type="term" value="C:ribonucleoprotein complex"/>
    <property type="evidence" value="ECO:0007669"/>
    <property type="project" value="UniProtKB-ARBA"/>
</dbReference>
<dbReference type="PANTHER" id="PTHR18934:SF99">
    <property type="entry name" value="ATP-DEPENDENT RNA HELICASE DHX37-RELATED"/>
    <property type="match status" value="1"/>
</dbReference>
<accession>A0A3M7FPC8</accession>
<dbReference type="PROSITE" id="PS51192">
    <property type="entry name" value="HELICASE_ATP_BIND_1"/>
    <property type="match status" value="1"/>
</dbReference>
<dbReference type="SMART" id="SM00847">
    <property type="entry name" value="HA2"/>
    <property type="match status" value="1"/>
</dbReference>